<dbReference type="Gene3D" id="3.40.50.980">
    <property type="match status" value="4"/>
</dbReference>
<organism evidence="6">
    <name type="scientific">Pseudomonas urmiensis</name>
    <dbReference type="NCBI Taxonomy" id="2745493"/>
    <lineage>
        <taxon>Bacteria</taxon>
        <taxon>Pseudomonadati</taxon>
        <taxon>Pseudomonadota</taxon>
        <taxon>Gammaproteobacteria</taxon>
        <taxon>Pseudomonadales</taxon>
        <taxon>Pseudomonadaceae</taxon>
        <taxon>Pseudomonas</taxon>
    </lineage>
</organism>
<dbReference type="Proteomes" id="UP000599879">
    <property type="component" value="Unassembled WGS sequence"/>
</dbReference>
<evidence type="ECO:0000313" key="6">
    <source>
        <dbReference type="EMBL" id="MBC3442123.1"/>
    </source>
</evidence>
<dbReference type="Gene3D" id="1.10.1200.10">
    <property type="entry name" value="ACP-like"/>
    <property type="match status" value="2"/>
</dbReference>
<dbReference type="InterPro" id="IPR025110">
    <property type="entry name" value="AMP-bd_C"/>
</dbReference>
<dbReference type="FunFam" id="3.40.50.980:FF:000001">
    <property type="entry name" value="Non-ribosomal peptide synthetase"/>
    <property type="match status" value="1"/>
</dbReference>
<dbReference type="SUPFAM" id="SSF47336">
    <property type="entry name" value="ACP-like"/>
    <property type="match status" value="2"/>
</dbReference>
<dbReference type="CDD" id="cd05930">
    <property type="entry name" value="A_NRPS"/>
    <property type="match status" value="2"/>
</dbReference>
<proteinExistence type="inferred from homology"/>
<evidence type="ECO:0000259" key="5">
    <source>
        <dbReference type="PROSITE" id="PS50075"/>
    </source>
</evidence>
<comment type="similarity">
    <text evidence="2">Belongs to the ATP-dependent AMP-binding enzyme family.</text>
</comment>
<dbReference type="GO" id="GO:0044550">
    <property type="term" value="P:secondary metabolite biosynthetic process"/>
    <property type="evidence" value="ECO:0007669"/>
    <property type="project" value="UniProtKB-ARBA"/>
</dbReference>
<dbReference type="Gene3D" id="3.30.559.10">
    <property type="entry name" value="Chloramphenicol acetyltransferase-like domain"/>
    <property type="match status" value="3"/>
</dbReference>
<dbReference type="SUPFAM" id="SSF56801">
    <property type="entry name" value="Acetyl-CoA synthetase-like"/>
    <property type="match status" value="2"/>
</dbReference>
<dbReference type="SMART" id="SM00823">
    <property type="entry name" value="PKS_PP"/>
    <property type="match status" value="2"/>
</dbReference>
<dbReference type="InterPro" id="IPR010071">
    <property type="entry name" value="AA_adenyl_dom"/>
</dbReference>
<comment type="caution">
    <text evidence="6">The sequence shown here is derived from an EMBL/GenBank/DDBJ whole genome shotgun (WGS) entry which is preliminary data.</text>
</comment>
<protein>
    <submittedName>
        <fullName evidence="6">Amino acid adenylation domain-containing protein</fullName>
    </submittedName>
</protein>
<evidence type="ECO:0000256" key="1">
    <source>
        <dbReference type="ARBA" id="ARBA00001957"/>
    </source>
</evidence>
<accession>A0A923G0D7</accession>
<dbReference type="GO" id="GO:0003824">
    <property type="term" value="F:catalytic activity"/>
    <property type="evidence" value="ECO:0007669"/>
    <property type="project" value="InterPro"/>
</dbReference>
<dbReference type="Pfam" id="PF00668">
    <property type="entry name" value="Condensation"/>
    <property type="match status" value="3"/>
</dbReference>
<dbReference type="FunFam" id="3.30.300.30:FF:000010">
    <property type="entry name" value="Enterobactin synthetase component F"/>
    <property type="match status" value="1"/>
</dbReference>
<dbReference type="PROSITE" id="PS00012">
    <property type="entry name" value="PHOSPHOPANTETHEINE"/>
    <property type="match status" value="2"/>
</dbReference>
<dbReference type="InterPro" id="IPR000873">
    <property type="entry name" value="AMP-dep_synth/lig_dom"/>
</dbReference>
<dbReference type="PANTHER" id="PTHR45398">
    <property type="match status" value="1"/>
</dbReference>
<dbReference type="Pfam" id="PF00501">
    <property type="entry name" value="AMP-binding"/>
    <property type="match status" value="2"/>
</dbReference>
<comment type="cofactor">
    <cofactor evidence="1">
        <name>pantetheine 4'-phosphate</name>
        <dbReference type="ChEBI" id="CHEBI:47942"/>
    </cofactor>
</comment>
<dbReference type="InterPro" id="IPR020845">
    <property type="entry name" value="AMP-binding_CS"/>
</dbReference>
<evidence type="ECO:0000313" key="7">
    <source>
        <dbReference type="EMBL" id="MBV4535269.1"/>
    </source>
</evidence>
<dbReference type="SUPFAM" id="SSF52777">
    <property type="entry name" value="CoA-dependent acyltransferases"/>
    <property type="match status" value="6"/>
</dbReference>
<evidence type="ECO:0000256" key="4">
    <source>
        <dbReference type="ARBA" id="ARBA00022553"/>
    </source>
</evidence>
<dbReference type="NCBIfam" id="TIGR01720">
    <property type="entry name" value="NRPS-para261"/>
    <property type="match status" value="1"/>
</dbReference>
<feature type="domain" description="Carrier" evidence="5">
    <location>
        <begin position="2523"/>
        <end position="2598"/>
    </location>
</feature>
<dbReference type="Pfam" id="PF13193">
    <property type="entry name" value="AMP-binding_C"/>
    <property type="match status" value="2"/>
</dbReference>
<dbReference type="NCBIfam" id="TIGR01733">
    <property type="entry name" value="AA-adenyl-dom"/>
    <property type="match status" value="2"/>
</dbReference>
<dbReference type="Gene3D" id="2.30.38.10">
    <property type="entry name" value="Luciferase, Domain 3"/>
    <property type="match status" value="2"/>
</dbReference>
<dbReference type="PROSITE" id="PS50075">
    <property type="entry name" value="CARRIER"/>
    <property type="match status" value="2"/>
</dbReference>
<dbReference type="Gene3D" id="3.30.559.30">
    <property type="entry name" value="Nonribosomal peptide synthetase, condensation domain"/>
    <property type="match status" value="3"/>
</dbReference>
<dbReference type="Gene3D" id="3.30.300.30">
    <property type="match status" value="2"/>
</dbReference>
<dbReference type="InterPro" id="IPR006162">
    <property type="entry name" value="Ppantetheine_attach_site"/>
</dbReference>
<gene>
    <name evidence="7" type="ORF">HU737_004670</name>
    <name evidence="6" type="ORF">HU737_15640</name>
</gene>
<dbReference type="InterPro" id="IPR020806">
    <property type="entry name" value="PKS_PP-bd"/>
</dbReference>
<keyword evidence="3" id="KW-0596">Phosphopantetheine</keyword>
<dbReference type="CDD" id="cd19534">
    <property type="entry name" value="E_NRPS"/>
    <property type="match status" value="1"/>
</dbReference>
<dbReference type="InterPro" id="IPR001242">
    <property type="entry name" value="Condensation_dom"/>
</dbReference>
<dbReference type="InterPro" id="IPR036736">
    <property type="entry name" value="ACP-like_sf"/>
</dbReference>
<dbReference type="InterPro" id="IPR009081">
    <property type="entry name" value="PP-bd_ACP"/>
</dbReference>
<dbReference type="EMBL" id="JABWRE010000011">
    <property type="protein sequence ID" value="MBC3442123.1"/>
    <property type="molecule type" value="Genomic_DNA"/>
</dbReference>
<evidence type="ECO:0000256" key="3">
    <source>
        <dbReference type="ARBA" id="ARBA00022450"/>
    </source>
</evidence>
<dbReference type="PROSITE" id="PS00455">
    <property type="entry name" value="AMP_BINDING"/>
    <property type="match status" value="2"/>
</dbReference>
<dbReference type="InterPro" id="IPR045851">
    <property type="entry name" value="AMP-bd_C_sf"/>
</dbReference>
<feature type="domain" description="Carrier" evidence="5">
    <location>
        <begin position="999"/>
        <end position="1073"/>
    </location>
</feature>
<dbReference type="CDD" id="cd19543">
    <property type="entry name" value="DCL_NRPS"/>
    <property type="match status" value="1"/>
</dbReference>
<sequence length="2628" mass="288082">MDKTTAERIAKRFVALPLEQRRQVLDKMSASGQSFKLLPIAATRHEVARIPLSYAQQRLMFLWQLEPTSAFYNVPMAVRLEGELDVAAMAKALELLVQRHETLRTRLVMEEGECYQQILDQSPVALAQVKVAAADLDTLVRDELRRPFDLFNEPLLRVKLFQVDPSHHVLTVCMHHIISDGWSSELMVQTFVSFYDALVAGQPVNPEPLAIQYADYAIWQRAWLEAGEGERQLQYWQAQLGSEQPLLDLPLDFPRPAQPSYQGAVVRADLPPALSSALRSLAQSKGQTVFMVLLGALAVVLSRYSGQDDIRIGVPNAGRNRKDLEGLIGFFINTQVLRVQVDEQATFDSLLEQVRQVVAEAQSHQELPFEQLVDALAPERNLSHNPLFQFKLNQNVAGEAAGSEQSKTLSGLSVEEYPLSGADARFDLAFDFTDSGEQIQAYFTYATDLFKASTIERMVGALHALLQRLVDTPSSRLLAHTEGQRALLPGEQAEFPCEDVLALWRQAVQGAGERPAVRAGAQQLSYSELDRQSNQLAHHLQTLGVAPGDLVALCQERSVEWVISLLAVLKVGAAFLPLDSAQPVERLAQLVGDSGAVLLLQDPQVALSGLEACPAMPFDADAWRHCPNSPLDTAVVPAQPAYVIYTSGSTGQPKGVVVAHGTLANYVQGIEQRLQLPAGASMAMVSTVAADLGHTVLFGALAGGRLLHLLSREHAFDPDAFAGYMAEHQVDVLKIVPSHLQGLLQASEPQKVLPRQLLIVGGEACPWSLVEKVAQLRPDCRLVNHYGPTETTVGILSHEVTELEPGTRTVPVGKPLPNSHVCLLDSALNPVAERVAGELYLGGKGVAQGYLGRPAMTAERFVPDPTGQGTRLYRAGDRARLQQGKVEFLGRADEQVKIRGYRVEPGEIGELLRGLPGVQDAVVVPMALEGDPDRLQLLAYVVAPASSATELLSQLQARLPDYMVPAHLVLLECLPLTANGKLDKRALPKPEIASKAYVAPVGEIEEKLAAIWADVLKLEQVGTGDNFFELGGDSILSLQIIARAKRQGIKLSPKQLFEKQTIAALAQVAKLVQDKPKPATVATPEAGGAIALLPIQARFFDTAIEQRHHWNQAVLLTPLQRLQPKALDQALTTVLNEHEALRLSFTCNDRQWHVEPRRQAIEALLQVVTLNQPSALEAHATQIQASLSLERGELVRAVLFELPGGQQRLLLAIHHLVVDGVSWRILLEDLQSAYQQASQGQPISLAGRSASCRQWAQRLTEYARSDALLAERSYWLQALSEEDAQFPCDTPGAAATLREAAHASSRLDKALTHKLLKVAPAAYRTQVNDLLLTALARVLCQWSGQPAVSIQLEGHGREDLFDDLDLSRTVGWFTSLFPVRLSPQGSVGDSIKRIKQQLWQVPNKGIGYGVLRYLGDAEFARQLADVAQPRVTFNYLGQFDGSFSEDSGALFVPAGESAGRSQGEDAPLGNWLSVNGQVYDGELRLDWTYSREMYRAETIQGLARALEQALEEVIMHCLEDGAQGVTPADFPLAGLSQAQLDRLPVAARDIEDIYPLSPMQEGLLMHTLLEPGSGIYLMQYCYQVDHAIDIDAFNQAWKTVIARHDVLRTSFCWDLGERMVQIVHRRTEPALRVLDWRHLSPAEYEPALQAELEQELQRGFAMDKEVPLRLRLIQLGADRFGFVFSNHHVLLDAWCRMGVVDEFFKVYQGLLGGQTVHLPTPPRYRDFIAWLQRWDRDASRGFWRQELAGFERPTALPFDRAPSREQAQGSVADQLVYLSREQSAQLAQRAQAAQLTVNTLVQGAWALLLQRYSGDRDVLFGVTVAGRPVEFPEMQTTVGLFINSIPLRVKLPGAQAGLSAKAWLKSLLEYNLNLREHEHLPLVDIQACSEIGSGQALFDSLFVFENAPVESSVGAQASSMKVKAGSSRTHTNYPITVVVYPGEVLGLHLSYDQRLFDGDTIAVLLADFQALLLALSEQLDADFHQVAARLQEQARVTPEALPQALQQGYARLFDATVARVPQLPAARCSGRQWSYEELDVQASRLALRLQAAGVGADGLVAVLGERDLSLLGMIVGVFKAGAGYLSLDPSLPLRRLSEVLGLSGAALLVCDQRCAPLAQALLAELDQPPALLVWEQVQTLASLAPLKPSPEAAGKLLAYVIFTSGSTGVPKGVMVEQAGMLNNQLSKLPYLGLQEHDVIAQTASQSFDICVWQLLTAALRGCRVEIFPDAVAQDPQALLQQVEATGVTVLECVPAMIQAMLELPARALPNLRYLLTTGEAMPPALARRWRERYPQIELVNAYGPAECSDDVALYRVLDDAPSVHLPIGTATDHNRLYVLNDLLEPMPARATGELHVAGVGVGRGYLGDPVRTALSFVPDPFSHSPGGRLYRTGDLARVRADGQVLEYVGRADFQVKIRGYRIELGEIESRLLAHEAVHSAVVVDVQVAGSKQLVAYWVPRQVSAQAMELRAVLAEHLRSSLPGYMVPGLWVMLDSLPLTANGKLDRKALPAPDASTSQQQYQAPVTAVQQQLAQIWSEVLGVERIGLDDDFFELGGHSLLVVQVVARVGNQMNTEVSLRELFEQPTLAAFSEVVAARQGHGESIQDELAKSLAALKRLTAEEIDELTL</sequence>
<reference evidence="6" key="2">
    <citation type="submission" date="2020-07" db="EMBL/GenBank/DDBJ databases">
        <authorList>
            <person name="Lood C."/>
            <person name="Girard L."/>
        </authorList>
    </citation>
    <scope>NUCLEOTIDE SEQUENCE</scope>
    <source>
        <strain evidence="6">SWRI10</strain>
    </source>
</reference>
<dbReference type="Pfam" id="PF00550">
    <property type="entry name" value="PP-binding"/>
    <property type="match status" value="2"/>
</dbReference>
<dbReference type="RefSeq" id="WP_186555676.1">
    <property type="nucleotide sequence ID" value="NZ_JABWRE020000001.1"/>
</dbReference>
<dbReference type="FunFam" id="1.10.1200.10:FF:000005">
    <property type="entry name" value="Nonribosomal peptide synthetase 1"/>
    <property type="match status" value="2"/>
</dbReference>
<dbReference type="InterPro" id="IPR010060">
    <property type="entry name" value="NRPS_synth"/>
</dbReference>
<reference evidence="7" key="3">
    <citation type="submission" date="2021-06" db="EMBL/GenBank/DDBJ databases">
        <title>Updating the genus Pseudomonas: Description of 43 new species and partition of the Pseudomonas putida group.</title>
        <authorList>
            <person name="Girard L."/>
            <person name="Lood C."/>
            <person name="Vandamme P."/>
            <person name="Rokni-Zadeh H."/>
            <person name="Van Noort V."/>
            <person name="Hofte M."/>
            <person name="Lavigne R."/>
            <person name="De Mot R."/>
        </authorList>
    </citation>
    <scope>NUCLEOTIDE SEQUENCE</scope>
    <source>
        <strain evidence="7">SWRI10</strain>
    </source>
</reference>
<evidence type="ECO:0000256" key="2">
    <source>
        <dbReference type="ARBA" id="ARBA00006432"/>
    </source>
</evidence>
<keyword evidence="4" id="KW-0597">Phosphoprotein</keyword>
<name>A0A923G0D7_9PSED</name>
<reference evidence="6" key="1">
    <citation type="journal article" date="2020" name="Microorganisms">
        <title>Reliable Identification of Environmental Pseudomonas Isolates Using the rpoD Gene.</title>
        <authorList>
            <consortium name="The Broad Institute Genome Sequencing Platform"/>
            <person name="Girard L."/>
            <person name="Lood C."/>
            <person name="Rokni-Zadeh H."/>
            <person name="van Noort V."/>
            <person name="Lavigne R."/>
            <person name="De Mot R."/>
        </authorList>
    </citation>
    <scope>NUCLEOTIDE SEQUENCE</scope>
    <source>
        <strain evidence="6">SWRI10</strain>
    </source>
</reference>
<dbReference type="GO" id="GO:0031177">
    <property type="term" value="F:phosphopantetheine binding"/>
    <property type="evidence" value="ECO:0007669"/>
    <property type="project" value="InterPro"/>
</dbReference>
<dbReference type="NCBIfam" id="NF003417">
    <property type="entry name" value="PRK04813.1"/>
    <property type="match status" value="2"/>
</dbReference>
<dbReference type="EMBL" id="JABWRE020000001">
    <property type="protein sequence ID" value="MBV4535269.1"/>
    <property type="molecule type" value="Genomic_DNA"/>
</dbReference>
<dbReference type="PANTHER" id="PTHR45398:SF1">
    <property type="entry name" value="ENZYME, PUTATIVE (JCVI)-RELATED"/>
    <property type="match status" value="1"/>
</dbReference>
<dbReference type="CDD" id="cd19531">
    <property type="entry name" value="LCL_NRPS-like"/>
    <property type="match status" value="1"/>
</dbReference>
<dbReference type="InterPro" id="IPR023213">
    <property type="entry name" value="CAT-like_dom_sf"/>
</dbReference>